<dbReference type="GO" id="GO:0033013">
    <property type="term" value="P:tetrapyrrole metabolic process"/>
    <property type="evidence" value="ECO:0007669"/>
    <property type="project" value="UniProtKB-ARBA"/>
</dbReference>
<proteinExistence type="inferred from homology"/>
<dbReference type="RefSeq" id="WP_274924118.1">
    <property type="nucleotide sequence ID" value="NZ_JAKELO010000002.1"/>
</dbReference>
<evidence type="ECO:0000313" key="7">
    <source>
        <dbReference type="EMBL" id="MDE4907467.1"/>
    </source>
</evidence>
<dbReference type="EMBL" id="JAKELO010000002">
    <property type="protein sequence ID" value="MDE4907467.1"/>
    <property type="molecule type" value="Genomic_DNA"/>
</dbReference>
<dbReference type="InterPro" id="IPR004307">
    <property type="entry name" value="TspO_MBR"/>
</dbReference>
<evidence type="ECO:0000313" key="8">
    <source>
        <dbReference type="Proteomes" id="UP001143747"/>
    </source>
</evidence>
<dbReference type="Gene3D" id="1.20.1260.100">
    <property type="entry name" value="TspO/MBR protein"/>
    <property type="match status" value="1"/>
</dbReference>
<comment type="subcellular location">
    <subcellularLocation>
        <location evidence="1">Membrane</location>
        <topology evidence="1">Multi-pass membrane protein</topology>
    </subcellularLocation>
</comment>
<organism evidence="7 8">
    <name type="scientific">Methanogenium marinum</name>
    <dbReference type="NCBI Taxonomy" id="348610"/>
    <lineage>
        <taxon>Archaea</taxon>
        <taxon>Methanobacteriati</taxon>
        <taxon>Methanobacteriota</taxon>
        <taxon>Stenosarchaea group</taxon>
        <taxon>Methanomicrobia</taxon>
        <taxon>Methanomicrobiales</taxon>
        <taxon>Methanomicrobiaceae</taxon>
        <taxon>Methanogenium</taxon>
    </lineage>
</organism>
<evidence type="ECO:0000256" key="2">
    <source>
        <dbReference type="ARBA" id="ARBA00007524"/>
    </source>
</evidence>
<keyword evidence="3 6" id="KW-0812">Transmembrane</keyword>
<dbReference type="PIRSF" id="PIRSF005859">
    <property type="entry name" value="PBR"/>
    <property type="match status" value="1"/>
</dbReference>
<comment type="similarity">
    <text evidence="2">Belongs to the TspO/BZRP family.</text>
</comment>
<accession>A0A9Q4PY94</accession>
<evidence type="ECO:0000256" key="1">
    <source>
        <dbReference type="ARBA" id="ARBA00004141"/>
    </source>
</evidence>
<gene>
    <name evidence="7" type="ORF">L0665_02390</name>
</gene>
<dbReference type="PANTHER" id="PTHR10057:SF0">
    <property type="entry name" value="TRANSLOCATOR PROTEIN"/>
    <property type="match status" value="1"/>
</dbReference>
<feature type="transmembrane region" description="Helical" evidence="6">
    <location>
        <begin position="116"/>
        <end position="137"/>
    </location>
</feature>
<dbReference type="AlphaFoldDB" id="A0A9Q4PY94"/>
<reference evidence="7" key="1">
    <citation type="submission" date="2022-01" db="EMBL/GenBank/DDBJ databases">
        <title>Draft genome of Methanogenium marinum DSM 15558.</title>
        <authorList>
            <person name="Chen S.-C."/>
            <person name="You Y.-T."/>
        </authorList>
    </citation>
    <scope>NUCLEOTIDE SEQUENCE</scope>
    <source>
        <strain evidence="7">DSM 15558</strain>
    </source>
</reference>
<dbReference type="Pfam" id="PF03073">
    <property type="entry name" value="TspO_MBR"/>
    <property type="match status" value="1"/>
</dbReference>
<feature type="transmembrane region" description="Helical" evidence="6">
    <location>
        <begin position="16"/>
        <end position="38"/>
    </location>
</feature>
<dbReference type="PANTHER" id="PTHR10057">
    <property type="entry name" value="PERIPHERAL-TYPE BENZODIAZEPINE RECEPTOR"/>
    <property type="match status" value="1"/>
</dbReference>
<feature type="transmembrane region" description="Helical" evidence="6">
    <location>
        <begin position="58"/>
        <end position="79"/>
    </location>
</feature>
<keyword evidence="5 6" id="KW-0472">Membrane</keyword>
<sequence>MNQVVGQGGFNIRNPVLLIGCVILTNLAGFVGSFFTATGAGSWYADELIKPWFIPPNVAFPIAWTTIFILMGIALYLILAEGTGRADVRIATALFSCQLVLNILWSYAFFTLQSPLYGLIEIIILWIFILAVTISFFRINKRAGYLFIPYLAWVSFATVLNGSIYLLN</sequence>
<dbReference type="GO" id="GO:0016020">
    <property type="term" value="C:membrane"/>
    <property type="evidence" value="ECO:0007669"/>
    <property type="project" value="UniProtKB-SubCell"/>
</dbReference>
<keyword evidence="8" id="KW-1185">Reference proteome</keyword>
<dbReference type="Proteomes" id="UP001143747">
    <property type="component" value="Unassembled WGS sequence"/>
</dbReference>
<feature type="transmembrane region" description="Helical" evidence="6">
    <location>
        <begin position="144"/>
        <end position="167"/>
    </location>
</feature>
<comment type="caution">
    <text evidence="7">The sequence shown here is derived from an EMBL/GenBank/DDBJ whole genome shotgun (WGS) entry which is preliminary data.</text>
</comment>
<evidence type="ECO:0000256" key="5">
    <source>
        <dbReference type="ARBA" id="ARBA00023136"/>
    </source>
</evidence>
<dbReference type="CDD" id="cd15904">
    <property type="entry name" value="TSPO_MBR"/>
    <property type="match status" value="1"/>
</dbReference>
<dbReference type="InterPro" id="IPR038330">
    <property type="entry name" value="TspO/MBR-related_sf"/>
</dbReference>
<protein>
    <submittedName>
        <fullName evidence="7">Tryptophan-rich sensory protein</fullName>
    </submittedName>
</protein>
<evidence type="ECO:0000256" key="3">
    <source>
        <dbReference type="ARBA" id="ARBA00022692"/>
    </source>
</evidence>
<evidence type="ECO:0000256" key="4">
    <source>
        <dbReference type="ARBA" id="ARBA00022989"/>
    </source>
</evidence>
<evidence type="ECO:0000256" key="6">
    <source>
        <dbReference type="SAM" id="Phobius"/>
    </source>
</evidence>
<feature type="transmembrane region" description="Helical" evidence="6">
    <location>
        <begin position="91"/>
        <end position="110"/>
    </location>
</feature>
<dbReference type="FunFam" id="1.20.1260.100:FF:000001">
    <property type="entry name" value="translocator protein 2"/>
    <property type="match status" value="1"/>
</dbReference>
<keyword evidence="4 6" id="KW-1133">Transmembrane helix</keyword>
<name>A0A9Q4PY94_9EURY</name>